<reference evidence="1" key="1">
    <citation type="submission" date="2018-05" db="EMBL/GenBank/DDBJ databases">
        <authorList>
            <person name="Lanie J.A."/>
            <person name="Ng W.-L."/>
            <person name="Kazmierczak K.M."/>
            <person name="Andrzejewski T.M."/>
            <person name="Davidsen T.M."/>
            <person name="Wayne K.J."/>
            <person name="Tettelin H."/>
            <person name="Glass J.I."/>
            <person name="Rusch D."/>
            <person name="Podicherti R."/>
            <person name="Tsui H.-C.T."/>
            <person name="Winkler M.E."/>
        </authorList>
    </citation>
    <scope>NUCLEOTIDE SEQUENCE</scope>
</reference>
<gene>
    <name evidence="1" type="ORF">METZ01_LOCUS451756</name>
</gene>
<proteinExistence type="predicted"/>
<accession>A0A382ZTU8</accession>
<name>A0A382ZTU8_9ZZZZ</name>
<dbReference type="AlphaFoldDB" id="A0A382ZTU8"/>
<feature type="non-terminal residue" evidence="1">
    <location>
        <position position="37"/>
    </location>
</feature>
<sequence>ILSLMVTENHSNATKMRLMPIGWNETNELILCWSKTD</sequence>
<evidence type="ECO:0000313" key="1">
    <source>
        <dbReference type="EMBL" id="SVD98902.1"/>
    </source>
</evidence>
<dbReference type="EMBL" id="UINC01186610">
    <property type="protein sequence ID" value="SVD98902.1"/>
    <property type="molecule type" value="Genomic_DNA"/>
</dbReference>
<organism evidence="1">
    <name type="scientific">marine metagenome</name>
    <dbReference type="NCBI Taxonomy" id="408172"/>
    <lineage>
        <taxon>unclassified sequences</taxon>
        <taxon>metagenomes</taxon>
        <taxon>ecological metagenomes</taxon>
    </lineage>
</organism>
<protein>
    <submittedName>
        <fullName evidence="1">Uncharacterized protein</fullName>
    </submittedName>
</protein>
<feature type="non-terminal residue" evidence="1">
    <location>
        <position position="1"/>
    </location>
</feature>